<accession>A0A7G1HUM8</accession>
<organism evidence="1 2">
    <name type="scientific">Coprobacter secundus subsp. similis</name>
    <dbReference type="NCBI Taxonomy" id="2751153"/>
    <lineage>
        <taxon>Bacteria</taxon>
        <taxon>Pseudomonadati</taxon>
        <taxon>Bacteroidota</taxon>
        <taxon>Bacteroidia</taxon>
        <taxon>Bacteroidales</taxon>
        <taxon>Barnesiellaceae</taxon>
        <taxon>Coprobacter</taxon>
    </lineage>
</organism>
<proteinExistence type="predicted"/>
<name>A0A7G1HUM8_9BACT</name>
<evidence type="ECO:0008006" key="3">
    <source>
        <dbReference type="Google" id="ProtNLM"/>
    </source>
</evidence>
<evidence type="ECO:0000313" key="2">
    <source>
        <dbReference type="Proteomes" id="UP000594042"/>
    </source>
</evidence>
<dbReference type="AlphaFoldDB" id="A0A7G1HUM8"/>
<dbReference type="EMBL" id="AP023322">
    <property type="protein sequence ID" value="BCI63376.1"/>
    <property type="molecule type" value="Genomic_DNA"/>
</dbReference>
<dbReference type="Pfam" id="PF14717">
    <property type="entry name" value="DUF4465"/>
    <property type="match status" value="1"/>
</dbReference>
<dbReference type="PROSITE" id="PS51257">
    <property type="entry name" value="PROKAR_LIPOPROTEIN"/>
    <property type="match status" value="1"/>
</dbReference>
<evidence type="ECO:0000313" key="1">
    <source>
        <dbReference type="EMBL" id="BCI63376.1"/>
    </source>
</evidence>
<protein>
    <recommendedName>
        <fullName evidence="3">DUF4465 domain-containing protein</fullName>
    </recommendedName>
</protein>
<dbReference type="Gene3D" id="2.60.120.1350">
    <property type="entry name" value="Protein of unknown function DUF4465"/>
    <property type="match status" value="1"/>
</dbReference>
<dbReference type="RefSeq" id="WP_055096970.1">
    <property type="nucleotide sequence ID" value="NZ_AP023322.1"/>
</dbReference>
<dbReference type="InterPro" id="IPR027828">
    <property type="entry name" value="DUF4465"/>
</dbReference>
<reference evidence="2" key="1">
    <citation type="submission" date="2020-07" db="EMBL/GenBank/DDBJ databases">
        <title>Complete genome sequencing of Coprobacter sp. strain 2CBH44.</title>
        <authorList>
            <person name="Sakamoto M."/>
            <person name="Murakami T."/>
            <person name="Mori H."/>
        </authorList>
    </citation>
    <scope>NUCLEOTIDE SEQUENCE [LARGE SCALE GENOMIC DNA]</scope>
    <source>
        <strain evidence="2">2CBH44</strain>
    </source>
</reference>
<dbReference type="Proteomes" id="UP000594042">
    <property type="component" value="Chromosome"/>
</dbReference>
<sequence>MKKLSLFFITCLSAFIFCSCDKDDENTTTVVPVSISLENKLTEDNTEFISEKEITPGTSTLDTFQDSNGLLTFDHYFADWGSGYSFSAFTYMNKTDNSASNSPVPYCKKAKTGKVYLAVNPSDYSPAIMTINNPSIYTINGAWVTNSTYAYNSMTIGDSYATAFKKDSYFKLTATGFDANNNVTGTAEIYLANYKSDNDKPVTEWIWFDMSPLMAAVKIQFSLTSSDTGEFGMNTAAYFCMDDIVLNKISL</sequence>
<dbReference type="KEGG" id="copr:Cop2CBH44_17290"/>
<keyword evidence="2" id="KW-1185">Reference proteome</keyword>
<gene>
    <name evidence="1" type="ORF">Cop2CBH44_17290</name>
</gene>